<organism evidence="1 2">
    <name type="scientific">Botrytis paeoniae</name>
    <dbReference type="NCBI Taxonomy" id="278948"/>
    <lineage>
        <taxon>Eukaryota</taxon>
        <taxon>Fungi</taxon>
        <taxon>Dikarya</taxon>
        <taxon>Ascomycota</taxon>
        <taxon>Pezizomycotina</taxon>
        <taxon>Leotiomycetes</taxon>
        <taxon>Helotiales</taxon>
        <taxon>Sclerotiniaceae</taxon>
        <taxon>Botrytis</taxon>
    </lineage>
</organism>
<evidence type="ECO:0000313" key="2">
    <source>
        <dbReference type="Proteomes" id="UP000297910"/>
    </source>
</evidence>
<evidence type="ECO:0000313" key="1">
    <source>
        <dbReference type="EMBL" id="TGO23889.1"/>
    </source>
</evidence>
<keyword evidence="2" id="KW-1185">Reference proteome</keyword>
<comment type="caution">
    <text evidence="1">The sequence shown here is derived from an EMBL/GenBank/DDBJ whole genome shotgun (WGS) entry which is preliminary data.</text>
</comment>
<protein>
    <submittedName>
        <fullName evidence="1">Uncharacterized protein</fullName>
    </submittedName>
</protein>
<sequence length="152" mass="18033">MTKLLNNIYSRCPCLKTLSVISSENCPREMPTATRLLSINKDLLKLDLRNKDELQLPLEEADHRYGVLENTLKARYLFNRHFESYRKEVEEEGNKDAIEYWKKVEVVNVLHCWPDEPQDESNLYILEIDSYVRHLLSLVELGDEQWSHELQQ</sequence>
<name>A0A4Z1FLM1_9HELO</name>
<proteinExistence type="predicted"/>
<reference evidence="1 2" key="1">
    <citation type="submission" date="2017-12" db="EMBL/GenBank/DDBJ databases">
        <title>Comparative genomics of Botrytis spp.</title>
        <authorList>
            <person name="Valero-Jimenez C.A."/>
            <person name="Tapia P."/>
            <person name="Veloso J."/>
            <person name="Silva-Moreno E."/>
            <person name="Staats M."/>
            <person name="Valdes J.H."/>
            <person name="Van Kan J.A.L."/>
        </authorList>
    </citation>
    <scope>NUCLEOTIDE SEQUENCE [LARGE SCALE GENOMIC DNA]</scope>
    <source>
        <strain evidence="1 2">Bp0003</strain>
    </source>
</reference>
<accession>A0A4Z1FLM1</accession>
<dbReference type="EMBL" id="PQXI01000118">
    <property type="protein sequence ID" value="TGO23889.1"/>
    <property type="molecule type" value="Genomic_DNA"/>
</dbReference>
<dbReference type="Proteomes" id="UP000297910">
    <property type="component" value="Unassembled WGS sequence"/>
</dbReference>
<gene>
    <name evidence="1" type="ORF">BPAE_0118g00160</name>
</gene>
<dbReference type="AlphaFoldDB" id="A0A4Z1FLM1"/>